<dbReference type="OrthoDB" id="3696421at2"/>
<evidence type="ECO:0000313" key="4">
    <source>
        <dbReference type="Proteomes" id="UP000266975"/>
    </source>
</evidence>
<protein>
    <recommendedName>
        <fullName evidence="5">DUF3329 domain-containing protein</fullName>
    </recommendedName>
</protein>
<sequence length="371" mass="41487">MSGSLIIVLIIVVWLFVLAPLLLRGQKPISKAGEAFDDTRVLYEGGSGELPVRRRPRLSSSDVHRSTDERSDDYEVVDAEDDVLIEDSQPSSGFAAANAIKGVFSRKSEEPAEEIIDGGIVHELNASHTHDTDSELEDEQSAELEILDDEDFDRESTYDYDDSYTSPADLMYPASDADQPEPSASDSEASRSEDDQEALDDLSEDELAFAQHRSSRGGWDPVSDAEHSTSRYQRRQRTLIGLVVATVVTVALGFILGGWAWSLPVLALAATVMYLVALRNQVRAEEALRLRRVRQLRRARLGVRNSADEELAIPRNLRRPGAVVLELDDESPDFEYLPVTDAHFETEQEPPRVDRRFDIRSRRFGDSRRAS</sequence>
<feature type="transmembrane region" description="Helical" evidence="2">
    <location>
        <begin position="239"/>
        <end position="259"/>
    </location>
</feature>
<evidence type="ECO:0000256" key="2">
    <source>
        <dbReference type="SAM" id="Phobius"/>
    </source>
</evidence>
<evidence type="ECO:0000313" key="3">
    <source>
        <dbReference type="EMBL" id="RNE48596.1"/>
    </source>
</evidence>
<dbReference type="Proteomes" id="UP000266975">
    <property type="component" value="Unassembled WGS sequence"/>
</dbReference>
<evidence type="ECO:0000256" key="1">
    <source>
        <dbReference type="SAM" id="MobiDB-lite"/>
    </source>
</evidence>
<name>A0A3M8K5Z2_9CORY</name>
<dbReference type="EMBL" id="PTJO01000005">
    <property type="protein sequence ID" value="RNE48596.1"/>
    <property type="molecule type" value="Genomic_DNA"/>
</dbReference>
<feature type="compositionally biased region" description="Acidic residues" evidence="1">
    <location>
        <begin position="147"/>
        <end position="162"/>
    </location>
</feature>
<feature type="region of interest" description="Disordered" evidence="1">
    <location>
        <begin position="52"/>
        <end position="73"/>
    </location>
</feature>
<evidence type="ECO:0008006" key="5">
    <source>
        <dbReference type="Google" id="ProtNLM"/>
    </source>
</evidence>
<feature type="transmembrane region" description="Helical" evidence="2">
    <location>
        <begin position="265"/>
        <end position="282"/>
    </location>
</feature>
<organism evidence="3 4">
    <name type="scientific">Corynebacterium alimapuense</name>
    <dbReference type="NCBI Taxonomy" id="1576874"/>
    <lineage>
        <taxon>Bacteria</taxon>
        <taxon>Bacillati</taxon>
        <taxon>Actinomycetota</taxon>
        <taxon>Actinomycetes</taxon>
        <taxon>Mycobacteriales</taxon>
        <taxon>Corynebacteriaceae</taxon>
        <taxon>Corynebacterium</taxon>
    </lineage>
</organism>
<feature type="region of interest" description="Disordered" evidence="1">
    <location>
        <begin position="147"/>
        <end position="201"/>
    </location>
</feature>
<keyword evidence="2" id="KW-0472">Membrane</keyword>
<keyword evidence="2" id="KW-0812">Transmembrane</keyword>
<dbReference type="NCBIfam" id="NF045516">
    <property type="entry name" value="GlpR"/>
    <property type="match status" value="1"/>
</dbReference>
<keyword evidence="4" id="KW-1185">Reference proteome</keyword>
<feature type="transmembrane region" description="Helical" evidence="2">
    <location>
        <begin position="6"/>
        <end position="23"/>
    </location>
</feature>
<dbReference type="RefSeq" id="WP_123048527.1">
    <property type="nucleotide sequence ID" value="NZ_PTJO01000005.1"/>
</dbReference>
<proteinExistence type="predicted"/>
<reference evidence="3 4" key="1">
    <citation type="submission" date="2018-02" db="EMBL/GenBank/DDBJ databases">
        <title>Corynebacterium alimpuense sp. nov., a marine obligate actinomycete isolated from sediments of Valparaiso bay, Chile.</title>
        <authorList>
            <person name="Claverias F."/>
            <person name="Gonzales-Siles L."/>
            <person name="Salva-Serra F."/>
            <person name="Inganaes E."/>
            <person name="Molin K."/>
            <person name="Cumsille A."/>
            <person name="Undabarrena A."/>
            <person name="Couve E."/>
            <person name="Moore E.R.B."/>
            <person name="Gomila M."/>
            <person name="Camara B."/>
        </authorList>
    </citation>
    <scope>NUCLEOTIDE SEQUENCE [LARGE SCALE GENOMIC DNA]</scope>
    <source>
        <strain evidence="3 4">CCUG 69366</strain>
    </source>
</reference>
<dbReference type="AlphaFoldDB" id="A0A3M8K5Z2"/>
<accession>A0A3M8K5Z2</accession>
<dbReference type="InterPro" id="IPR053779">
    <property type="entry name" value="GlpR"/>
</dbReference>
<comment type="caution">
    <text evidence="3">The sequence shown here is derived from an EMBL/GenBank/DDBJ whole genome shotgun (WGS) entry which is preliminary data.</text>
</comment>
<gene>
    <name evidence="3" type="ORF">C5L39_08905</name>
</gene>
<keyword evidence="2" id="KW-1133">Transmembrane helix</keyword>